<name>A0A6J5KRP2_9CAUD</name>
<feature type="region of interest" description="Disordered" evidence="1">
    <location>
        <begin position="1"/>
        <end position="33"/>
    </location>
</feature>
<feature type="compositionally biased region" description="Acidic residues" evidence="1">
    <location>
        <begin position="117"/>
        <end position="126"/>
    </location>
</feature>
<evidence type="ECO:0000256" key="1">
    <source>
        <dbReference type="SAM" id="MobiDB-lite"/>
    </source>
</evidence>
<dbReference type="EMBL" id="LR796173">
    <property type="protein sequence ID" value="CAB4123547.1"/>
    <property type="molecule type" value="Genomic_DNA"/>
</dbReference>
<gene>
    <name evidence="2" type="ORF">UFOVP32_67</name>
    <name evidence="3" type="ORF">UFOVP50_9</name>
</gene>
<organism evidence="3">
    <name type="scientific">uncultured Caudovirales phage</name>
    <dbReference type="NCBI Taxonomy" id="2100421"/>
    <lineage>
        <taxon>Viruses</taxon>
        <taxon>Duplodnaviria</taxon>
        <taxon>Heunggongvirae</taxon>
        <taxon>Uroviricota</taxon>
        <taxon>Caudoviricetes</taxon>
        <taxon>Peduoviridae</taxon>
        <taxon>Maltschvirus</taxon>
        <taxon>Maltschvirus maltsch</taxon>
    </lineage>
</organism>
<evidence type="ECO:0000313" key="3">
    <source>
        <dbReference type="EMBL" id="CAB4123547.1"/>
    </source>
</evidence>
<evidence type="ECO:0000313" key="2">
    <source>
        <dbReference type="EMBL" id="CAB4122778.1"/>
    </source>
</evidence>
<proteinExistence type="predicted"/>
<protein>
    <submittedName>
        <fullName evidence="3">Uncharacterized protein</fullName>
    </submittedName>
</protein>
<reference evidence="3" key="1">
    <citation type="submission" date="2020-04" db="EMBL/GenBank/DDBJ databases">
        <authorList>
            <person name="Chiriac C."/>
            <person name="Salcher M."/>
            <person name="Ghai R."/>
            <person name="Kavagutti S V."/>
        </authorList>
    </citation>
    <scope>NUCLEOTIDE SEQUENCE</scope>
</reference>
<accession>A0A6J5KRP2</accession>
<sequence length="141" mass="14990">MAKAKTVVPLRVVSTDPKKGGKGPGGRPPHQPTLQTRKLVELAKGIGYTDEQIARSVGIAVKTLTIHYAEELSAGGEKINLAIAGNLASIASSSTHPRAVTAAIYWTKARMGWADAHEEDDSDEAPMEFSIRIGEKRDAAS</sequence>
<dbReference type="EMBL" id="LR796160">
    <property type="protein sequence ID" value="CAB4122778.1"/>
    <property type="molecule type" value="Genomic_DNA"/>
</dbReference>
<feature type="region of interest" description="Disordered" evidence="1">
    <location>
        <begin position="117"/>
        <end position="141"/>
    </location>
</feature>